<dbReference type="PANTHER" id="PTHR24391">
    <property type="entry name" value="HISTONE H4 TRANSCRIPTION FACTOR-RELATED"/>
    <property type="match status" value="1"/>
</dbReference>
<dbReference type="PROSITE" id="PS00027">
    <property type="entry name" value="HOMEOBOX_1"/>
    <property type="match status" value="1"/>
</dbReference>
<dbReference type="SUPFAM" id="SSF46689">
    <property type="entry name" value="Homeodomain-like"/>
    <property type="match status" value="1"/>
</dbReference>
<dbReference type="Pfam" id="PF13894">
    <property type="entry name" value="zf-C2H2_4"/>
    <property type="match status" value="1"/>
</dbReference>
<dbReference type="SMART" id="SM00355">
    <property type="entry name" value="ZnF_C2H2"/>
    <property type="match status" value="5"/>
</dbReference>
<dbReference type="InterPro" id="IPR001356">
    <property type="entry name" value="HD"/>
</dbReference>
<feature type="region of interest" description="Disordered" evidence="12">
    <location>
        <begin position="769"/>
        <end position="809"/>
    </location>
</feature>
<gene>
    <name evidence="13" type="ORF">CTOB1V02_LOCUS1006</name>
</gene>
<dbReference type="FunFam" id="3.30.160.60:FF:000744">
    <property type="entry name" value="zinc finger E-box-binding homeobox 1"/>
    <property type="match status" value="1"/>
</dbReference>
<dbReference type="Pfam" id="PF00046">
    <property type="entry name" value="Homeodomain"/>
    <property type="match status" value="1"/>
</dbReference>
<evidence type="ECO:0000256" key="11">
    <source>
        <dbReference type="RuleBase" id="RU000682"/>
    </source>
</evidence>
<dbReference type="PROSITE" id="PS50157">
    <property type="entry name" value="ZINC_FINGER_C2H2_2"/>
    <property type="match status" value="4"/>
</dbReference>
<feature type="compositionally biased region" description="Low complexity" evidence="12">
    <location>
        <begin position="786"/>
        <end position="800"/>
    </location>
</feature>
<dbReference type="GO" id="GO:0000981">
    <property type="term" value="F:DNA-binding transcription factor activity, RNA polymerase II-specific"/>
    <property type="evidence" value="ECO:0007669"/>
    <property type="project" value="InterPro"/>
</dbReference>
<feature type="region of interest" description="Disordered" evidence="12">
    <location>
        <begin position="227"/>
        <end position="313"/>
    </location>
</feature>
<evidence type="ECO:0000256" key="3">
    <source>
        <dbReference type="ARBA" id="ARBA00022737"/>
    </source>
</evidence>
<dbReference type="OrthoDB" id="7491548at2759"/>
<dbReference type="EMBL" id="OB660137">
    <property type="protein sequence ID" value="CAD7223011.1"/>
    <property type="molecule type" value="Genomic_DNA"/>
</dbReference>
<comment type="subcellular location">
    <subcellularLocation>
        <location evidence="1 10 11">Nucleus</location>
    </subcellularLocation>
</comment>
<keyword evidence="6 10" id="KW-0238">DNA-binding</keyword>
<organism evidence="13">
    <name type="scientific">Cyprideis torosa</name>
    <dbReference type="NCBI Taxonomy" id="163714"/>
    <lineage>
        <taxon>Eukaryota</taxon>
        <taxon>Metazoa</taxon>
        <taxon>Ecdysozoa</taxon>
        <taxon>Arthropoda</taxon>
        <taxon>Crustacea</taxon>
        <taxon>Oligostraca</taxon>
        <taxon>Ostracoda</taxon>
        <taxon>Podocopa</taxon>
        <taxon>Podocopida</taxon>
        <taxon>Cytherocopina</taxon>
        <taxon>Cytheroidea</taxon>
        <taxon>Cytherideidae</taxon>
        <taxon>Cyprideis</taxon>
    </lineage>
</organism>
<dbReference type="FunFam" id="3.30.160.60:FF:000013">
    <property type="entry name" value="Putative zinc finger E-box-binding homeobox 2"/>
    <property type="match status" value="1"/>
</dbReference>
<dbReference type="Gene3D" id="1.10.10.60">
    <property type="entry name" value="Homeodomain-like"/>
    <property type="match status" value="1"/>
</dbReference>
<evidence type="ECO:0000256" key="7">
    <source>
        <dbReference type="ARBA" id="ARBA00023155"/>
    </source>
</evidence>
<dbReference type="PROSITE" id="PS00028">
    <property type="entry name" value="ZINC_FINGER_C2H2_1"/>
    <property type="match status" value="4"/>
</dbReference>
<keyword evidence="2" id="KW-0479">Metal-binding</keyword>
<evidence type="ECO:0000256" key="4">
    <source>
        <dbReference type="ARBA" id="ARBA00022771"/>
    </source>
</evidence>
<evidence type="ECO:0000256" key="9">
    <source>
        <dbReference type="PROSITE-ProRule" id="PRU00042"/>
    </source>
</evidence>
<evidence type="ECO:0000256" key="6">
    <source>
        <dbReference type="ARBA" id="ARBA00023125"/>
    </source>
</evidence>
<dbReference type="GO" id="GO:0000122">
    <property type="term" value="P:negative regulation of transcription by RNA polymerase II"/>
    <property type="evidence" value="ECO:0007669"/>
    <property type="project" value="UniProtKB-ARBA"/>
</dbReference>
<feature type="region of interest" description="Disordered" evidence="12">
    <location>
        <begin position="149"/>
        <end position="173"/>
    </location>
</feature>
<dbReference type="InterPro" id="IPR009057">
    <property type="entry name" value="Homeodomain-like_sf"/>
</dbReference>
<proteinExistence type="predicted"/>
<evidence type="ECO:0000313" key="13">
    <source>
        <dbReference type="EMBL" id="CAD7223011.1"/>
    </source>
</evidence>
<dbReference type="GO" id="GO:0000978">
    <property type="term" value="F:RNA polymerase II cis-regulatory region sequence-specific DNA binding"/>
    <property type="evidence" value="ECO:0007669"/>
    <property type="project" value="TreeGrafter"/>
</dbReference>
<dbReference type="AlphaFoldDB" id="A0A7R8W1I9"/>
<keyword evidence="3" id="KW-0677">Repeat</keyword>
<evidence type="ECO:0000256" key="8">
    <source>
        <dbReference type="ARBA" id="ARBA00023242"/>
    </source>
</evidence>
<dbReference type="InterPro" id="IPR051574">
    <property type="entry name" value="ZnF_E-box_Homeobox"/>
</dbReference>
<keyword evidence="5" id="KW-0862">Zinc</keyword>
<evidence type="ECO:0000256" key="1">
    <source>
        <dbReference type="ARBA" id="ARBA00004123"/>
    </source>
</evidence>
<dbReference type="InterPro" id="IPR036236">
    <property type="entry name" value="Znf_C2H2_sf"/>
</dbReference>
<sequence>MWREPFPPLNPSWPNPLAAYSLWSLMQFRAHAYLKAQQQAPPSSVWGPLPPGPIKCQFCSQACADLRELENHVMLAHPEERSTFMESGIGAALANTGPVSCKLCPKSFANVYRLQRHMISHNESAVLRKFKCPDCEKAFKFKHHLKNMATRAPPTKKPVSSPPPPMPPMSEATNPPFYPSFAFPPCTTVASLPKPCTPPLTNSVATDGCEERVRKILENVSATLREQKEKEEVMRALPPGPSQDSEREAEGRPSRPQTPTRDATEPLPEPEDQEARGSSKEQPDDEDSKSRDWTTSGETGGTSGSDHEGSNRKVRMRSLFTEDQLRVLKTHYAANARPKKEELQRISQQIGVALRVVQVWFQNARARDRRDCRPYGSSSTETWTRPPVDVVDAAEVATSGPLDLTFSEREPREVKVFKSSRSLSPSLQIIPLANLNGSVPSDFPSRAVRWSQSEEVLDLSIKKSPPSSPPPAVPAAPPFLPPAWHTLNQPPSQSPLYKYISNEILLMNNFGSMKDRTFKPSPATPLVTSGGVFTDHASLAHILSTAKRQVNPTPVPPLQLAQPGVNGQPMGPLVNGEALQQGKRRWVMNTELTPAADGTVDDGLGTGKKRKMSSPSHPTSTGGSEGSQGDIYQCDQCDKAFNKQSSLARHKYEHSGQRPYKCAECPKAFKHKHHLTEHRRLHSGEKPFQCCKCLKRFSHSGSYSQHMNHRYSYCKPYREEKKMDGDLQQVKGEGVVSLASGDPSGNRTGSLFVPNPCGELGFKSFLSSRTPERERGGSASPPPTSPSSVPSSPHGSHSSAELTGHAPLGVSMEEGTVIFTPC</sequence>
<dbReference type="Gene3D" id="3.30.160.60">
    <property type="entry name" value="Classic Zinc Finger"/>
    <property type="match status" value="4"/>
</dbReference>
<dbReference type="GO" id="GO:0005634">
    <property type="term" value="C:nucleus"/>
    <property type="evidence" value="ECO:0007669"/>
    <property type="project" value="UniProtKB-SubCell"/>
</dbReference>
<feature type="DNA-binding region" description="Homeobox" evidence="10">
    <location>
        <begin position="313"/>
        <end position="372"/>
    </location>
</feature>
<dbReference type="GO" id="GO:0008270">
    <property type="term" value="F:zinc ion binding"/>
    <property type="evidence" value="ECO:0007669"/>
    <property type="project" value="UniProtKB-KW"/>
</dbReference>
<keyword evidence="4 9" id="KW-0863">Zinc-finger</keyword>
<feature type="compositionally biased region" description="Basic and acidic residues" evidence="12">
    <location>
        <begin position="244"/>
        <end position="253"/>
    </location>
</feature>
<evidence type="ECO:0000256" key="10">
    <source>
        <dbReference type="PROSITE-ProRule" id="PRU00108"/>
    </source>
</evidence>
<reference evidence="13" key="1">
    <citation type="submission" date="2020-11" db="EMBL/GenBank/DDBJ databases">
        <authorList>
            <person name="Tran Van P."/>
        </authorList>
    </citation>
    <scope>NUCLEOTIDE SEQUENCE</scope>
</reference>
<dbReference type="SMART" id="SM00389">
    <property type="entry name" value="HOX"/>
    <property type="match status" value="1"/>
</dbReference>
<evidence type="ECO:0000256" key="2">
    <source>
        <dbReference type="ARBA" id="ARBA00022723"/>
    </source>
</evidence>
<dbReference type="CDD" id="cd00086">
    <property type="entry name" value="homeodomain"/>
    <property type="match status" value="1"/>
</dbReference>
<feature type="compositionally biased region" description="Low complexity" evidence="12">
    <location>
        <begin position="613"/>
        <end position="622"/>
    </location>
</feature>
<feature type="region of interest" description="Disordered" evidence="12">
    <location>
        <begin position="594"/>
        <end position="628"/>
    </location>
</feature>
<protein>
    <submittedName>
        <fullName evidence="13">Uncharacterized protein</fullName>
    </submittedName>
</protein>
<dbReference type="Pfam" id="PF00096">
    <property type="entry name" value="zf-C2H2"/>
    <property type="match status" value="2"/>
</dbReference>
<evidence type="ECO:0000256" key="5">
    <source>
        <dbReference type="ARBA" id="ARBA00022833"/>
    </source>
</evidence>
<evidence type="ECO:0000256" key="12">
    <source>
        <dbReference type="SAM" id="MobiDB-lite"/>
    </source>
</evidence>
<accession>A0A7R8W1I9</accession>
<dbReference type="FunFam" id="3.30.160.60:FF:000710">
    <property type="entry name" value="Zinc finger protein 768"/>
    <property type="match status" value="1"/>
</dbReference>
<dbReference type="InterPro" id="IPR013087">
    <property type="entry name" value="Znf_C2H2_type"/>
</dbReference>
<name>A0A7R8W1I9_9CRUS</name>
<keyword evidence="7 10" id="KW-0371">Homeobox</keyword>
<keyword evidence="8 10" id="KW-0539">Nucleus</keyword>
<feature type="compositionally biased region" description="Basic and acidic residues" evidence="12">
    <location>
        <begin position="273"/>
        <end position="292"/>
    </location>
</feature>
<dbReference type="PANTHER" id="PTHR24391:SF27">
    <property type="entry name" value="ZINC FINGER PROTEIN 1"/>
    <property type="match status" value="1"/>
</dbReference>
<dbReference type="PROSITE" id="PS50071">
    <property type="entry name" value="HOMEOBOX_2"/>
    <property type="match status" value="1"/>
</dbReference>
<dbReference type="SUPFAM" id="SSF57667">
    <property type="entry name" value="beta-beta-alpha zinc fingers"/>
    <property type="match status" value="3"/>
</dbReference>
<dbReference type="InterPro" id="IPR017970">
    <property type="entry name" value="Homeobox_CS"/>
</dbReference>